<dbReference type="Pfam" id="PF00072">
    <property type="entry name" value="Response_reg"/>
    <property type="match status" value="1"/>
</dbReference>
<dbReference type="InterPro" id="IPR050595">
    <property type="entry name" value="Bact_response_regulator"/>
</dbReference>
<dbReference type="OrthoDB" id="5456285at2"/>
<dbReference type="Proteomes" id="UP000249254">
    <property type="component" value="Unassembled WGS sequence"/>
</dbReference>
<dbReference type="PANTHER" id="PTHR44591">
    <property type="entry name" value="STRESS RESPONSE REGULATOR PROTEIN 1"/>
    <property type="match status" value="1"/>
</dbReference>
<dbReference type="InterPro" id="IPR011006">
    <property type="entry name" value="CheY-like_superfamily"/>
</dbReference>
<feature type="domain" description="Response regulatory" evidence="3">
    <location>
        <begin position="14"/>
        <end position="131"/>
    </location>
</feature>
<dbReference type="InterPro" id="IPR001789">
    <property type="entry name" value="Sig_transdc_resp-reg_receiver"/>
</dbReference>
<dbReference type="SMART" id="SM00448">
    <property type="entry name" value="REC"/>
    <property type="match status" value="1"/>
</dbReference>
<dbReference type="SUPFAM" id="SSF52172">
    <property type="entry name" value="CheY-like"/>
    <property type="match status" value="1"/>
</dbReference>
<reference evidence="5" key="1">
    <citation type="submission" date="2018-05" db="EMBL/GenBank/DDBJ databases">
        <authorList>
            <person name="Li X."/>
        </authorList>
    </citation>
    <scope>NUCLEOTIDE SEQUENCE [LARGE SCALE GENOMIC DNA]</scope>
    <source>
        <strain evidence="5">LX32</strain>
    </source>
</reference>
<dbReference type="EMBL" id="QFYQ01000001">
    <property type="protein sequence ID" value="RAK55207.1"/>
    <property type="molecule type" value="Genomic_DNA"/>
</dbReference>
<dbReference type="PANTHER" id="PTHR44591:SF23">
    <property type="entry name" value="CHEY SUBFAMILY"/>
    <property type="match status" value="1"/>
</dbReference>
<evidence type="ECO:0000313" key="4">
    <source>
        <dbReference type="EMBL" id="RAK55207.1"/>
    </source>
</evidence>
<dbReference type="CDD" id="cd00156">
    <property type="entry name" value="REC"/>
    <property type="match status" value="1"/>
</dbReference>
<protein>
    <submittedName>
        <fullName evidence="4">Response regulator</fullName>
    </submittedName>
</protein>
<comment type="caution">
    <text evidence="4">The sequence shown here is derived from an EMBL/GenBank/DDBJ whole genome shotgun (WGS) entry which is preliminary data.</text>
</comment>
<evidence type="ECO:0000256" key="1">
    <source>
        <dbReference type="ARBA" id="ARBA00022553"/>
    </source>
</evidence>
<organism evidence="4 5">
    <name type="scientific">Phenylobacterium soli</name>
    <dbReference type="NCBI Taxonomy" id="2170551"/>
    <lineage>
        <taxon>Bacteria</taxon>
        <taxon>Pseudomonadati</taxon>
        <taxon>Pseudomonadota</taxon>
        <taxon>Alphaproteobacteria</taxon>
        <taxon>Caulobacterales</taxon>
        <taxon>Caulobacteraceae</taxon>
        <taxon>Phenylobacterium</taxon>
    </lineage>
</organism>
<evidence type="ECO:0000256" key="2">
    <source>
        <dbReference type="PROSITE-ProRule" id="PRU00169"/>
    </source>
</evidence>
<proteinExistence type="predicted"/>
<keyword evidence="1 2" id="KW-0597">Phosphoprotein</keyword>
<gene>
    <name evidence="4" type="ORF">DJ017_12095</name>
</gene>
<evidence type="ECO:0000313" key="5">
    <source>
        <dbReference type="Proteomes" id="UP000249254"/>
    </source>
</evidence>
<evidence type="ECO:0000259" key="3">
    <source>
        <dbReference type="PROSITE" id="PS50110"/>
    </source>
</evidence>
<keyword evidence="5" id="KW-1185">Reference proteome</keyword>
<dbReference type="PROSITE" id="PS50110">
    <property type="entry name" value="RESPONSE_REGULATORY"/>
    <property type="match status" value="1"/>
</dbReference>
<accession>A0A328AKY5</accession>
<sequence length="134" mass="14318">MSNLAARRVVAGANILVVEDDAELLQLIGRALEAAGHRVQLAPSGEAGLRQFQADPPDLVVCDIVMPDRDGIELIPQMKALKDEVKILAISGRQMIGLLDVLNLALQLGADSTLPKPFELDNLVAHAEALLPAR</sequence>
<name>A0A328AKY5_9CAUL</name>
<dbReference type="AlphaFoldDB" id="A0A328AKY5"/>
<dbReference type="Gene3D" id="3.40.50.2300">
    <property type="match status" value="1"/>
</dbReference>
<dbReference type="GO" id="GO:0000160">
    <property type="term" value="P:phosphorelay signal transduction system"/>
    <property type="evidence" value="ECO:0007669"/>
    <property type="project" value="InterPro"/>
</dbReference>
<feature type="modified residue" description="4-aspartylphosphate" evidence="2">
    <location>
        <position position="63"/>
    </location>
</feature>